<feature type="transmembrane region" description="Helical" evidence="1">
    <location>
        <begin position="131"/>
        <end position="154"/>
    </location>
</feature>
<dbReference type="Pfam" id="PF07885">
    <property type="entry name" value="Ion_trans_2"/>
    <property type="match status" value="1"/>
</dbReference>
<protein>
    <submittedName>
        <fullName evidence="3">Ion channel</fullName>
    </submittedName>
</protein>
<keyword evidence="1" id="KW-1133">Transmembrane helix</keyword>
<evidence type="ECO:0000256" key="1">
    <source>
        <dbReference type="SAM" id="Phobius"/>
    </source>
</evidence>
<comment type="caution">
    <text evidence="3">The sequence shown here is derived from an EMBL/GenBank/DDBJ whole genome shotgun (WGS) entry which is preliminary data.</text>
</comment>
<dbReference type="Proteomes" id="UP000791080">
    <property type="component" value="Unassembled WGS sequence"/>
</dbReference>
<feature type="transmembrane region" description="Helical" evidence="1">
    <location>
        <begin position="25"/>
        <end position="42"/>
    </location>
</feature>
<keyword evidence="1" id="KW-0472">Membrane</keyword>
<gene>
    <name evidence="3" type="ORF">G443_000040</name>
</gene>
<proteinExistence type="predicted"/>
<name>A0ABT1JB90_ACTCY</name>
<dbReference type="EMBL" id="AUBJ02000001">
    <property type="protein sequence ID" value="MCP2329770.1"/>
    <property type="molecule type" value="Genomic_DNA"/>
</dbReference>
<reference evidence="3 4" key="1">
    <citation type="submission" date="2013-07" db="EMBL/GenBank/DDBJ databases">
        <authorList>
            <consortium name="DOE Joint Genome Institute"/>
            <person name="Reeve W."/>
            <person name="Huntemann M."/>
            <person name="Han J."/>
            <person name="Chen A."/>
            <person name="Kyrpides N."/>
            <person name="Mavromatis K."/>
            <person name="Markowitz V."/>
            <person name="Palaniappan K."/>
            <person name="Ivanova N."/>
            <person name="Schaumberg A."/>
            <person name="Pati A."/>
            <person name="Liolios K."/>
            <person name="Nordberg H.P."/>
            <person name="Cantor M.N."/>
            <person name="Hua S.X."/>
            <person name="Woyke T."/>
        </authorList>
    </citation>
    <scope>NUCLEOTIDE SEQUENCE [LARGE SCALE GENOMIC DNA]</scope>
    <source>
        <strain evidence="3 4">DSM 43889</strain>
    </source>
</reference>
<keyword evidence="1" id="KW-0812">Transmembrane</keyword>
<dbReference type="Gene3D" id="1.10.287.70">
    <property type="match status" value="1"/>
</dbReference>
<evidence type="ECO:0000313" key="3">
    <source>
        <dbReference type="EMBL" id="MCP2329770.1"/>
    </source>
</evidence>
<organism evidence="3 4">
    <name type="scientific">Actinoalloteichus caeruleus DSM 43889</name>
    <dbReference type="NCBI Taxonomy" id="1120930"/>
    <lineage>
        <taxon>Bacteria</taxon>
        <taxon>Bacillati</taxon>
        <taxon>Actinomycetota</taxon>
        <taxon>Actinomycetes</taxon>
        <taxon>Pseudonocardiales</taxon>
        <taxon>Pseudonocardiaceae</taxon>
        <taxon>Actinoalloteichus</taxon>
        <taxon>Actinoalloteichus cyanogriseus</taxon>
    </lineage>
</organism>
<feature type="transmembrane region" description="Helical" evidence="1">
    <location>
        <begin position="200"/>
        <end position="221"/>
    </location>
</feature>
<feature type="transmembrane region" description="Helical" evidence="1">
    <location>
        <begin position="72"/>
        <end position="92"/>
    </location>
</feature>
<evidence type="ECO:0000259" key="2">
    <source>
        <dbReference type="Pfam" id="PF07885"/>
    </source>
</evidence>
<keyword evidence="4" id="KW-1185">Reference proteome</keyword>
<feature type="domain" description="Potassium channel" evidence="2">
    <location>
        <begin position="154"/>
        <end position="221"/>
    </location>
</feature>
<feature type="transmembrane region" description="Helical" evidence="1">
    <location>
        <begin position="98"/>
        <end position="119"/>
    </location>
</feature>
<sequence length="250" mass="26381">MRRCSVPCGGPAGSSGWSDDHRDRYGLVFGLLVGGYLLGAVTEGGWATASRVPLFLVTVLVTLRTSWARRRVVATIVASSFLAGGVVTVLLLADQRRAGLGVLNLWIAALLLVVVLVVVRRVLSHQVVTVTTIFGALSAYLVIGLFFAACYQAFDQFGDGPFLVGAGSGEPGALQYFSFTTLTTLGYGDLTAAEPFGRGLAVMEAFAGQVFLATLLARLVASFRATRRQAGPPGRGTTGVVRVTRRRGRG</sequence>
<evidence type="ECO:0000313" key="4">
    <source>
        <dbReference type="Proteomes" id="UP000791080"/>
    </source>
</evidence>
<accession>A0ABT1JB90</accession>
<dbReference type="InterPro" id="IPR013099">
    <property type="entry name" value="K_chnl_dom"/>
</dbReference>
<reference evidence="3 4" key="2">
    <citation type="submission" date="2022-06" db="EMBL/GenBank/DDBJ databases">
        <title>Genomic Encyclopedia of Type Strains, Phase I: the one thousand microbial genomes (KMG-I) project.</title>
        <authorList>
            <person name="Kyrpides N."/>
        </authorList>
    </citation>
    <scope>NUCLEOTIDE SEQUENCE [LARGE SCALE GENOMIC DNA]</scope>
    <source>
        <strain evidence="3 4">DSM 43889</strain>
    </source>
</reference>
<dbReference type="SUPFAM" id="SSF81324">
    <property type="entry name" value="Voltage-gated potassium channels"/>
    <property type="match status" value="1"/>
</dbReference>